<feature type="transmembrane region" description="Helical" evidence="5">
    <location>
        <begin position="116"/>
        <end position="141"/>
    </location>
</feature>
<dbReference type="Gene3D" id="1.20.1070.10">
    <property type="entry name" value="Rhodopsin 7-helix transmembrane proteins"/>
    <property type="match status" value="1"/>
</dbReference>
<dbReference type="CDD" id="cd14978">
    <property type="entry name" value="7tmA_FMRFamide_R-like"/>
    <property type="match status" value="1"/>
</dbReference>
<evidence type="ECO:0000259" key="6">
    <source>
        <dbReference type="PROSITE" id="PS50262"/>
    </source>
</evidence>
<dbReference type="PANTHER" id="PTHR46895:SF4">
    <property type="entry name" value="G-PROTEIN COUPLED RECEPTORS FAMILY 1 PROFILE DOMAIN-CONTAINING PROTEIN"/>
    <property type="match status" value="1"/>
</dbReference>
<dbReference type="Proteomes" id="UP000492821">
    <property type="component" value="Unassembled WGS sequence"/>
</dbReference>
<evidence type="ECO:0000256" key="5">
    <source>
        <dbReference type="SAM" id="Phobius"/>
    </source>
</evidence>
<dbReference type="GO" id="GO:0008528">
    <property type="term" value="F:G protein-coupled peptide receptor activity"/>
    <property type="evidence" value="ECO:0007669"/>
    <property type="project" value="InterPro"/>
</dbReference>
<feature type="transmembrane region" description="Helical" evidence="5">
    <location>
        <begin position="161"/>
        <end position="181"/>
    </location>
</feature>
<dbReference type="InterPro" id="IPR017452">
    <property type="entry name" value="GPCR_Rhodpsn_7TM"/>
</dbReference>
<evidence type="ECO:0000313" key="8">
    <source>
        <dbReference type="WBParaSite" id="Pan_g1132.t1"/>
    </source>
</evidence>
<dbReference type="SUPFAM" id="SSF81321">
    <property type="entry name" value="Family A G protein-coupled receptor-like"/>
    <property type="match status" value="1"/>
</dbReference>
<dbReference type="AlphaFoldDB" id="A0A7E4UPQ4"/>
<evidence type="ECO:0000256" key="1">
    <source>
        <dbReference type="ARBA" id="ARBA00004370"/>
    </source>
</evidence>
<keyword evidence="4 5" id="KW-0472">Membrane</keyword>
<keyword evidence="3 5" id="KW-1133">Transmembrane helix</keyword>
<dbReference type="Pfam" id="PF10324">
    <property type="entry name" value="7TM_GPCR_Srw"/>
    <property type="match status" value="1"/>
</dbReference>
<evidence type="ECO:0000256" key="4">
    <source>
        <dbReference type="ARBA" id="ARBA00023136"/>
    </source>
</evidence>
<feature type="transmembrane region" description="Helical" evidence="5">
    <location>
        <begin position="266"/>
        <end position="292"/>
    </location>
</feature>
<accession>A0A7E4UPQ4</accession>
<name>A0A7E4UPQ4_PANRE</name>
<dbReference type="GO" id="GO:0016020">
    <property type="term" value="C:membrane"/>
    <property type="evidence" value="ECO:0007669"/>
    <property type="project" value="UniProtKB-SubCell"/>
</dbReference>
<evidence type="ECO:0000313" key="7">
    <source>
        <dbReference type="Proteomes" id="UP000492821"/>
    </source>
</evidence>
<dbReference type="PROSITE" id="PS50262">
    <property type="entry name" value="G_PROTEIN_RECEP_F1_2"/>
    <property type="match status" value="1"/>
</dbReference>
<keyword evidence="7" id="KW-1185">Reference proteome</keyword>
<feature type="domain" description="G-protein coupled receptors family 1 profile" evidence="6">
    <location>
        <begin position="95"/>
        <end position="381"/>
    </location>
</feature>
<sequence>MDAREALSILSAASPAPSCLLAFCVFYGPFLTTLNFYLPKKRDCAWCTLTLPITMPPNLSAMCLTPAQMEMAGSGFEKYLQRYLFPCLAIFGILGNALNLTVLLNRNMRSRANTFLATLAFADIVFLALLLPNILANYPFFTYDYYFRAFYFYTRVHLRSFGNWSSAVAIWCVIAVCTDRLIGIRHPLYIRSHVPGYKMKLVLGSIVLLPGLFTAYQHVEYKCRVRAYCQGTQLFSMCLQVNRPRWFGNQTNPYSEGFQQFVDVSILLNVILIIICPIILLTALNVLLLCALRQRSHNLLMKGGDELARPCVDSLKHHKTEQRVTLTVALIVTMFTVTNGPSAVVHLLQAVYESQQRDWYNVTFMCSTLVIFGKASNFILFCLCSKHFRNRLFSLAQKKVHEKLDTISTNVIDRRRSVHSMRKTSAPIMRLESATATASAPIIRREGMSCI</sequence>
<feature type="transmembrane region" description="Helical" evidence="5">
    <location>
        <begin position="83"/>
        <end position="104"/>
    </location>
</feature>
<feature type="transmembrane region" description="Helical" evidence="5">
    <location>
        <begin position="359"/>
        <end position="384"/>
    </location>
</feature>
<evidence type="ECO:0000256" key="2">
    <source>
        <dbReference type="ARBA" id="ARBA00022692"/>
    </source>
</evidence>
<reference evidence="8" key="2">
    <citation type="submission" date="2020-10" db="UniProtKB">
        <authorList>
            <consortium name="WormBaseParasite"/>
        </authorList>
    </citation>
    <scope>IDENTIFICATION</scope>
</reference>
<feature type="transmembrane region" description="Helical" evidence="5">
    <location>
        <begin position="324"/>
        <end position="347"/>
    </location>
</feature>
<dbReference type="InterPro" id="IPR000276">
    <property type="entry name" value="GPCR_Rhodpsn"/>
</dbReference>
<protein>
    <submittedName>
        <fullName evidence="8">G_PROTEIN_RECEP_F1_2 domain-containing protein</fullName>
    </submittedName>
</protein>
<dbReference type="WBParaSite" id="Pan_g1132.t1">
    <property type="protein sequence ID" value="Pan_g1132.t1"/>
    <property type="gene ID" value="Pan_g1132"/>
</dbReference>
<proteinExistence type="predicted"/>
<evidence type="ECO:0000256" key="3">
    <source>
        <dbReference type="ARBA" id="ARBA00022989"/>
    </source>
</evidence>
<reference evidence="7" key="1">
    <citation type="journal article" date="2013" name="Genetics">
        <title>The draft genome and transcriptome of Panagrellus redivivus are shaped by the harsh demands of a free-living lifestyle.</title>
        <authorList>
            <person name="Srinivasan J."/>
            <person name="Dillman A.R."/>
            <person name="Macchietto M.G."/>
            <person name="Heikkinen L."/>
            <person name="Lakso M."/>
            <person name="Fracchia K.M."/>
            <person name="Antoshechkin I."/>
            <person name="Mortazavi A."/>
            <person name="Wong G."/>
            <person name="Sternberg P.W."/>
        </authorList>
    </citation>
    <scope>NUCLEOTIDE SEQUENCE [LARGE SCALE GENOMIC DNA]</scope>
    <source>
        <strain evidence="7">MT8872</strain>
    </source>
</reference>
<dbReference type="PANTHER" id="PTHR46895">
    <property type="entry name" value="PROTEIN CBG20548-RELATED"/>
    <property type="match status" value="1"/>
</dbReference>
<feature type="transmembrane region" description="Helical" evidence="5">
    <location>
        <begin position="201"/>
        <end position="219"/>
    </location>
</feature>
<dbReference type="PRINTS" id="PR00237">
    <property type="entry name" value="GPCRRHODOPSN"/>
</dbReference>
<dbReference type="InterPro" id="IPR019427">
    <property type="entry name" value="7TM_GPCR_serpentine_rcpt_Srw"/>
</dbReference>
<organism evidence="7 8">
    <name type="scientific">Panagrellus redivivus</name>
    <name type="common">Microworm</name>
    <dbReference type="NCBI Taxonomy" id="6233"/>
    <lineage>
        <taxon>Eukaryota</taxon>
        <taxon>Metazoa</taxon>
        <taxon>Ecdysozoa</taxon>
        <taxon>Nematoda</taxon>
        <taxon>Chromadorea</taxon>
        <taxon>Rhabditida</taxon>
        <taxon>Tylenchina</taxon>
        <taxon>Panagrolaimomorpha</taxon>
        <taxon>Panagrolaimoidea</taxon>
        <taxon>Panagrolaimidae</taxon>
        <taxon>Panagrellus</taxon>
    </lineage>
</organism>
<comment type="subcellular location">
    <subcellularLocation>
        <location evidence="1">Membrane</location>
    </subcellularLocation>
</comment>
<keyword evidence="2 5" id="KW-0812">Transmembrane</keyword>